<dbReference type="InterPro" id="IPR036439">
    <property type="entry name" value="Dockerin_dom_sf"/>
</dbReference>
<evidence type="ECO:0000313" key="4">
    <source>
        <dbReference type="EMBL" id="OGF98177.1"/>
    </source>
</evidence>
<gene>
    <name evidence="4" type="ORF">A2Z86_11730</name>
</gene>
<evidence type="ECO:0000256" key="1">
    <source>
        <dbReference type="ARBA" id="ARBA00022729"/>
    </source>
</evidence>
<dbReference type="Gene3D" id="1.10.1330.10">
    <property type="entry name" value="Dockerin domain"/>
    <property type="match status" value="1"/>
</dbReference>
<protein>
    <recommendedName>
        <fullName evidence="3">Dockerin domain-containing protein</fullName>
    </recommendedName>
</protein>
<dbReference type="SUPFAM" id="SSF69318">
    <property type="entry name" value="Integrin alpha N-terminal domain"/>
    <property type="match status" value="3"/>
</dbReference>
<dbReference type="InterPro" id="IPR013517">
    <property type="entry name" value="FG-GAP"/>
</dbReference>
<dbReference type="InterPro" id="IPR016134">
    <property type="entry name" value="Dockerin_dom"/>
</dbReference>
<dbReference type="GO" id="GO:0000272">
    <property type="term" value="P:polysaccharide catabolic process"/>
    <property type="evidence" value="ECO:0007669"/>
    <property type="project" value="InterPro"/>
</dbReference>
<dbReference type="Gene3D" id="2.130.10.130">
    <property type="entry name" value="Integrin alpha, N-terminal"/>
    <property type="match status" value="3"/>
</dbReference>
<evidence type="ECO:0000259" key="3">
    <source>
        <dbReference type="PROSITE" id="PS51766"/>
    </source>
</evidence>
<dbReference type="PROSITE" id="PS00018">
    <property type="entry name" value="EF_HAND_1"/>
    <property type="match status" value="1"/>
</dbReference>
<keyword evidence="1 2" id="KW-0732">Signal</keyword>
<dbReference type="InterPro" id="IPR028994">
    <property type="entry name" value="Integrin_alpha_N"/>
</dbReference>
<name>A0A1F5YDA1_9BACT</name>
<accession>A0A1F5YDA1</accession>
<feature type="chain" id="PRO_5009522415" description="Dockerin domain-containing protein" evidence="2">
    <location>
        <begin position="27"/>
        <end position="1044"/>
    </location>
</feature>
<dbReference type="Pfam" id="PF00404">
    <property type="entry name" value="Dockerin_1"/>
    <property type="match status" value="1"/>
</dbReference>
<organism evidence="4 5">
    <name type="scientific">Candidatus Glassbacteria bacterium GWA2_58_10</name>
    <dbReference type="NCBI Taxonomy" id="1817865"/>
    <lineage>
        <taxon>Bacteria</taxon>
        <taxon>Candidatus Glassiibacteriota</taxon>
    </lineage>
</organism>
<dbReference type="Pfam" id="PF13517">
    <property type="entry name" value="FG-GAP_3"/>
    <property type="match status" value="4"/>
</dbReference>
<dbReference type="CDD" id="cd14256">
    <property type="entry name" value="Dockerin_I"/>
    <property type="match status" value="1"/>
</dbReference>
<feature type="domain" description="Dockerin" evidence="3">
    <location>
        <begin position="980"/>
        <end position="1044"/>
    </location>
</feature>
<comment type="caution">
    <text evidence="4">The sequence shown here is derived from an EMBL/GenBank/DDBJ whole genome shotgun (WGS) entry which is preliminary data.</text>
</comment>
<proteinExistence type="predicted"/>
<dbReference type="SUPFAM" id="SSF63446">
    <property type="entry name" value="Type I dockerin domain"/>
    <property type="match status" value="1"/>
</dbReference>
<dbReference type="InterPro" id="IPR018247">
    <property type="entry name" value="EF_Hand_1_Ca_BS"/>
</dbReference>
<sequence length="1044" mass="113674">MKKYSNRSSVTLLAAGLCLFSSIAMAQSKGTLSSAVPDGISYAWVFPQNSPSYLGEAALVVENPNGSKNISSGVWFVEADGYRITASNPEKYNEPIRVAHADLDMDGWQDVLVAFRNRSAARFFIGREDLDPLIYEQPLPSGPAWNIGIGDINSDGLNDLAVLDSSQITILLQDKELSAGKASFSLLVRLATLYPTRANPLASDRFLFGDYNGDFRTDFIVNGWLFLNLAPGQFTARELPYRGDAQTISRLDQVMDADGDGKPELFYVESTGAGVKSYKLVSADYNPTEIFKAGFNAITTSSRIDRVFIDDFNKDGFPDLEVHTTDNTLYLIAGTKAGIRNVLPDSLNDTWSRGTLQGLLDLGQDKLLDWMYLDSVSDSLFIRYPQGGFLDRTVEAGLDRKMAGLAVAVADYDNDGLQDFFAITGGVANALYQGQSGGKFLDVASAAGISSYNDGISCAWGDYDNDGFADLFVAGIFLPDKLFHNNGDGTFSDSSKALRLDRKGQQRATSACWGDVNRDGFLDLLIGNYDGVNWLLINRSGRYFEEHGADYGLAAKEYTESSVLIDVNRDGWLDIVTLNKEGPTRLLLGGGDGKFTDRTSASGLNPSTAYKLFGQTQNWGDFNGDGYPDLYITRAEDVDMLFLNTGLKGGDRFELKFSDNLNGKYGRIASAIADFNSDGLPDLLIARTSVFGDFYNIPDDLLFFGSAQGWPVISTSLSQTQSRTSSAETFISGLAMNLDSSLPVAEDFDQDGDLDILYVNYLPDNSSDLFHGSARPLRYIQQQNTFSNTVTIVLNRTDRKNVVGTQVLLAYGGKIWWQTVSGGYGRIQTGRRPFYSLGTAPYADSLVVYWPEGDRQSMPGPIYAGQVVITVDHAGPLLTLTDKPGGSDMVIASPTTFSGTLKVSDPSPLGWLKTIIRHPVSGVEDTLSLDATVSGSYQVKVPSPAPGDSLYYYFEAADAYGNQSRLPASKGSYFKLQALPGVFLGDLNNDLRINILDLVRLLQIMGASGPPPTQNELKAGDMNRDGRIDQLDLSLLISKIGTGY</sequence>
<evidence type="ECO:0000313" key="5">
    <source>
        <dbReference type="Proteomes" id="UP000176992"/>
    </source>
</evidence>
<reference evidence="4 5" key="1">
    <citation type="journal article" date="2016" name="Nat. Commun.">
        <title>Thousands of microbial genomes shed light on interconnected biogeochemical processes in an aquifer system.</title>
        <authorList>
            <person name="Anantharaman K."/>
            <person name="Brown C.T."/>
            <person name="Hug L.A."/>
            <person name="Sharon I."/>
            <person name="Castelle C.J."/>
            <person name="Probst A.J."/>
            <person name="Thomas B.C."/>
            <person name="Singh A."/>
            <person name="Wilkins M.J."/>
            <person name="Karaoz U."/>
            <person name="Brodie E.L."/>
            <person name="Williams K.H."/>
            <person name="Hubbard S.S."/>
            <person name="Banfield J.F."/>
        </authorList>
    </citation>
    <scope>NUCLEOTIDE SEQUENCE [LARGE SCALE GENOMIC DNA]</scope>
</reference>
<dbReference type="EMBL" id="MFIV01000156">
    <property type="protein sequence ID" value="OGF98177.1"/>
    <property type="molecule type" value="Genomic_DNA"/>
</dbReference>
<evidence type="ECO:0000256" key="2">
    <source>
        <dbReference type="SAM" id="SignalP"/>
    </source>
</evidence>
<dbReference type="AlphaFoldDB" id="A0A1F5YDA1"/>
<dbReference type="GO" id="GO:0004553">
    <property type="term" value="F:hydrolase activity, hydrolyzing O-glycosyl compounds"/>
    <property type="evidence" value="ECO:0007669"/>
    <property type="project" value="InterPro"/>
</dbReference>
<feature type="signal peptide" evidence="2">
    <location>
        <begin position="1"/>
        <end position="26"/>
    </location>
</feature>
<dbReference type="InterPro" id="IPR002105">
    <property type="entry name" value="Dockerin_1_rpt"/>
</dbReference>
<dbReference type="PANTHER" id="PTHR46580:SF4">
    <property type="entry name" value="ATP_GTP-BINDING PROTEIN"/>
    <property type="match status" value="1"/>
</dbReference>
<dbReference type="PROSITE" id="PS51766">
    <property type="entry name" value="DOCKERIN"/>
    <property type="match status" value="1"/>
</dbReference>
<dbReference type="PANTHER" id="PTHR46580">
    <property type="entry name" value="SENSOR KINASE-RELATED"/>
    <property type="match status" value="1"/>
</dbReference>
<dbReference type="Proteomes" id="UP000176992">
    <property type="component" value="Unassembled WGS sequence"/>
</dbReference>